<feature type="compositionally biased region" description="Basic residues" evidence="1">
    <location>
        <begin position="217"/>
        <end position="230"/>
    </location>
</feature>
<dbReference type="GO" id="GO:0003676">
    <property type="term" value="F:nucleic acid binding"/>
    <property type="evidence" value="ECO:0007669"/>
    <property type="project" value="InterPro"/>
</dbReference>
<dbReference type="Proteomes" id="UP001172457">
    <property type="component" value="Chromosome 3"/>
</dbReference>
<feature type="compositionally biased region" description="Polar residues" evidence="1">
    <location>
        <begin position="241"/>
        <end position="262"/>
    </location>
</feature>
<gene>
    <name evidence="4" type="ORF">OSB04_012444</name>
</gene>
<feature type="domain" description="U1-type" evidence="3">
    <location>
        <begin position="179"/>
        <end position="213"/>
    </location>
</feature>
<evidence type="ECO:0000259" key="2">
    <source>
        <dbReference type="SMART" id="SM00355"/>
    </source>
</evidence>
<dbReference type="AlphaFoldDB" id="A0AA38TN41"/>
<feature type="domain" description="C2H2-type" evidence="2">
    <location>
        <begin position="182"/>
        <end position="206"/>
    </location>
</feature>
<comment type="caution">
    <text evidence="4">The sequence shown here is derived from an EMBL/GenBank/DDBJ whole genome shotgun (WGS) entry which is preliminary data.</text>
</comment>
<evidence type="ECO:0000313" key="4">
    <source>
        <dbReference type="EMBL" id="KAJ9557830.1"/>
    </source>
</evidence>
<dbReference type="Gene3D" id="3.30.160.60">
    <property type="entry name" value="Classic Zinc Finger"/>
    <property type="match status" value="2"/>
</dbReference>
<protein>
    <submittedName>
        <fullName evidence="4">Uncharacterized protein</fullName>
    </submittedName>
</protein>
<organism evidence="4 5">
    <name type="scientific">Centaurea solstitialis</name>
    <name type="common">yellow star-thistle</name>
    <dbReference type="NCBI Taxonomy" id="347529"/>
    <lineage>
        <taxon>Eukaryota</taxon>
        <taxon>Viridiplantae</taxon>
        <taxon>Streptophyta</taxon>
        <taxon>Embryophyta</taxon>
        <taxon>Tracheophyta</taxon>
        <taxon>Spermatophyta</taxon>
        <taxon>Magnoliopsida</taxon>
        <taxon>eudicotyledons</taxon>
        <taxon>Gunneridae</taxon>
        <taxon>Pentapetalae</taxon>
        <taxon>asterids</taxon>
        <taxon>campanulids</taxon>
        <taxon>Asterales</taxon>
        <taxon>Asteraceae</taxon>
        <taxon>Carduoideae</taxon>
        <taxon>Cardueae</taxon>
        <taxon>Centaureinae</taxon>
        <taxon>Centaurea</taxon>
    </lineage>
</organism>
<feature type="domain" description="C2H2-type" evidence="2">
    <location>
        <begin position="286"/>
        <end position="310"/>
    </location>
</feature>
<dbReference type="InterPro" id="IPR003604">
    <property type="entry name" value="Matrin/U1-like-C_Znf_C2H2"/>
</dbReference>
<dbReference type="PANTHER" id="PTHR47487:SF8">
    <property type="entry name" value="OS08G0270900 PROTEIN"/>
    <property type="match status" value="1"/>
</dbReference>
<dbReference type="SUPFAM" id="SSF57667">
    <property type="entry name" value="beta-beta-alpha zinc fingers"/>
    <property type="match status" value="2"/>
</dbReference>
<keyword evidence="5" id="KW-1185">Reference proteome</keyword>
<feature type="domain" description="U1-type" evidence="3">
    <location>
        <begin position="283"/>
        <end position="317"/>
    </location>
</feature>
<dbReference type="EMBL" id="JARYMX010000003">
    <property type="protein sequence ID" value="KAJ9557830.1"/>
    <property type="molecule type" value="Genomic_DNA"/>
</dbReference>
<name>A0AA38TN41_9ASTR</name>
<feature type="region of interest" description="Disordered" evidence="1">
    <location>
        <begin position="208"/>
        <end position="283"/>
    </location>
</feature>
<dbReference type="InterPro" id="IPR036236">
    <property type="entry name" value="Znf_C2H2_sf"/>
</dbReference>
<feature type="compositionally biased region" description="Basic and acidic residues" evidence="1">
    <location>
        <begin position="270"/>
        <end position="282"/>
    </location>
</feature>
<sequence length="323" mass="35542">MSTNVSVRLAPRAIASRREVSSISTLLLSTFFARFPEPSKSIRERSKSPCIRLWSGTSLGGSQGGMGIFPGSVETRKAIQRELEKERIREEILSEEIAHKRDLEAEVRREMAMEMAIHGDRGFPSSFPLGHTNPLQPGMPPFAPVSFEEKFGRRCEIGDGKKKVIDLGKPNGGAKGKPTSEWSCAVCKVSAPCEQGFKEHLVGKKHQAQMATLKAKNTQKHATQHNKTSKKQSGEIGLGVKSTTTMGTESSKSNKSVKTQQPPLKKKNSSKSDSKQEEDTKSESWFSCDMCNVGASCHEVMNAHIKGKKHLKNLLKLHQESGN</sequence>
<evidence type="ECO:0000256" key="1">
    <source>
        <dbReference type="SAM" id="MobiDB-lite"/>
    </source>
</evidence>
<dbReference type="SMART" id="SM00451">
    <property type="entry name" value="ZnF_U1"/>
    <property type="match status" value="2"/>
</dbReference>
<dbReference type="Pfam" id="PF12874">
    <property type="entry name" value="zf-met"/>
    <property type="match status" value="2"/>
</dbReference>
<reference evidence="4" key="1">
    <citation type="submission" date="2023-03" db="EMBL/GenBank/DDBJ databases">
        <title>Chromosome-scale reference genome and RAD-based genetic map of yellow starthistle (Centaurea solstitialis) reveal putative structural variation and QTLs associated with invader traits.</title>
        <authorList>
            <person name="Reatini B."/>
            <person name="Cang F.A."/>
            <person name="Jiang Q."/>
            <person name="Mckibben M.T.W."/>
            <person name="Barker M.S."/>
            <person name="Rieseberg L.H."/>
            <person name="Dlugosch K.M."/>
        </authorList>
    </citation>
    <scope>NUCLEOTIDE SEQUENCE</scope>
    <source>
        <strain evidence="4">CAN-66</strain>
        <tissue evidence="4">Leaf</tissue>
    </source>
</reference>
<proteinExistence type="predicted"/>
<dbReference type="InterPro" id="IPR013087">
    <property type="entry name" value="Znf_C2H2_type"/>
</dbReference>
<evidence type="ECO:0000259" key="3">
    <source>
        <dbReference type="SMART" id="SM00451"/>
    </source>
</evidence>
<dbReference type="SMART" id="SM00355">
    <property type="entry name" value="ZnF_C2H2"/>
    <property type="match status" value="2"/>
</dbReference>
<dbReference type="GO" id="GO:0008270">
    <property type="term" value="F:zinc ion binding"/>
    <property type="evidence" value="ECO:0007669"/>
    <property type="project" value="InterPro"/>
</dbReference>
<evidence type="ECO:0000313" key="5">
    <source>
        <dbReference type="Proteomes" id="UP001172457"/>
    </source>
</evidence>
<accession>A0AA38TN41</accession>
<dbReference type="PANTHER" id="PTHR47487">
    <property type="entry name" value="OS06G0651300 PROTEIN-RELATED"/>
    <property type="match status" value="1"/>
</dbReference>